<reference evidence="3" key="1">
    <citation type="submission" date="2015-08" db="EMBL/GenBank/DDBJ databases">
        <title>Genome sequence of the strict anaerobe Clostridium homopropionicum LuHBu1 (DSM 5847T).</title>
        <authorList>
            <person name="Poehlein A."/>
            <person name="Beck M."/>
            <person name="Schiel-Bengelsdorf B."/>
            <person name="Bengelsdorf F.R."/>
            <person name="Daniel R."/>
            <person name="Duerre P."/>
        </authorList>
    </citation>
    <scope>NUCLEOTIDE SEQUENCE [LARGE SCALE GENOMIC DNA]</scope>
    <source>
        <strain evidence="3">DSM 5847</strain>
    </source>
</reference>
<keyword evidence="3" id="KW-1185">Reference proteome</keyword>
<feature type="compositionally biased region" description="Basic and acidic residues" evidence="1">
    <location>
        <begin position="39"/>
        <end position="52"/>
    </location>
</feature>
<comment type="caution">
    <text evidence="2">The sequence shown here is derived from an EMBL/GenBank/DDBJ whole genome shotgun (WGS) entry which is preliminary data.</text>
</comment>
<dbReference type="RefSeq" id="WP_074782672.1">
    <property type="nucleotide sequence ID" value="NZ_LHUR01000042.1"/>
</dbReference>
<dbReference type="EMBL" id="LHUR01000042">
    <property type="protein sequence ID" value="KOA18248.1"/>
    <property type="molecule type" value="Genomic_DNA"/>
</dbReference>
<organism evidence="2 3">
    <name type="scientific">Clostridium homopropionicum DSM 5847</name>
    <dbReference type="NCBI Taxonomy" id="1121318"/>
    <lineage>
        <taxon>Bacteria</taxon>
        <taxon>Bacillati</taxon>
        <taxon>Bacillota</taxon>
        <taxon>Clostridia</taxon>
        <taxon>Eubacteriales</taxon>
        <taxon>Clostridiaceae</taxon>
        <taxon>Clostridium</taxon>
    </lineage>
</organism>
<evidence type="ECO:0000313" key="2">
    <source>
        <dbReference type="EMBL" id="KOA18248.1"/>
    </source>
</evidence>
<name>A0A0L6Z624_9CLOT</name>
<dbReference type="Proteomes" id="UP000037043">
    <property type="component" value="Unassembled WGS sequence"/>
</dbReference>
<proteinExistence type="predicted"/>
<feature type="region of interest" description="Disordered" evidence="1">
    <location>
        <begin position="1"/>
        <end position="52"/>
    </location>
</feature>
<feature type="compositionally biased region" description="Basic and acidic residues" evidence="1">
    <location>
        <begin position="8"/>
        <end position="32"/>
    </location>
</feature>
<gene>
    <name evidence="2" type="ORF">CLHOM_31260</name>
</gene>
<accession>A0A0L6Z624</accession>
<sequence>MSHKNNKNSKDNKKSGQKTKKELMKMEVEMSKELGVSNETKKLGKNKESKNH</sequence>
<dbReference type="AlphaFoldDB" id="A0A0L6Z624"/>
<dbReference type="PATRIC" id="fig|1121318.3.peg.3142"/>
<protein>
    <recommendedName>
        <fullName evidence="4">Small, acid-soluble spore protein, alpha/beta type</fullName>
    </recommendedName>
</protein>
<dbReference type="STRING" id="36844.SAMN04488501_101351"/>
<evidence type="ECO:0000256" key="1">
    <source>
        <dbReference type="SAM" id="MobiDB-lite"/>
    </source>
</evidence>
<evidence type="ECO:0008006" key="4">
    <source>
        <dbReference type="Google" id="ProtNLM"/>
    </source>
</evidence>
<evidence type="ECO:0000313" key="3">
    <source>
        <dbReference type="Proteomes" id="UP000037043"/>
    </source>
</evidence>